<dbReference type="EMBL" id="CP055900">
    <property type="protein sequence ID" value="QKX58090.1"/>
    <property type="molecule type" value="Genomic_DNA"/>
</dbReference>
<proteinExistence type="predicted"/>
<evidence type="ECO:0000313" key="3">
    <source>
        <dbReference type="Proteomes" id="UP000509510"/>
    </source>
</evidence>
<gene>
    <name evidence="2" type="ORF">TRUGW13939_05211</name>
</gene>
<protein>
    <submittedName>
        <fullName evidence="2">Uncharacterized protein</fullName>
    </submittedName>
</protein>
<organism evidence="2 3">
    <name type="scientific">Talaromyces rugulosus</name>
    <name type="common">Penicillium rugulosum</name>
    <dbReference type="NCBI Taxonomy" id="121627"/>
    <lineage>
        <taxon>Eukaryota</taxon>
        <taxon>Fungi</taxon>
        <taxon>Dikarya</taxon>
        <taxon>Ascomycota</taxon>
        <taxon>Pezizomycotina</taxon>
        <taxon>Eurotiomycetes</taxon>
        <taxon>Eurotiomycetidae</taxon>
        <taxon>Eurotiales</taxon>
        <taxon>Trichocomaceae</taxon>
        <taxon>Talaromyces</taxon>
        <taxon>Talaromyces sect. Islandici</taxon>
    </lineage>
</organism>
<keyword evidence="3" id="KW-1185">Reference proteome</keyword>
<dbReference type="AlphaFoldDB" id="A0A7H8QVN4"/>
<evidence type="ECO:0000313" key="2">
    <source>
        <dbReference type="EMBL" id="QKX58090.1"/>
    </source>
</evidence>
<accession>A0A7H8QVN4</accession>
<sequence>MVAALQMSGDDTTVWLDGYYSQKLWLNHVSKSGHGQGSELIASNVQTAGPVTPNHKDEKTDSDISHGSGRGEWDGYFFAENPHSNQDLRELIPPALAALQKANQSSDGWKTPTTTGPRLAQRAETNFVRKYFYFKLPGYHRCPVFSFAGSHWH</sequence>
<dbReference type="RefSeq" id="XP_035344268.1">
    <property type="nucleotide sequence ID" value="XM_035488375.1"/>
</dbReference>
<evidence type="ECO:0000256" key="1">
    <source>
        <dbReference type="SAM" id="MobiDB-lite"/>
    </source>
</evidence>
<feature type="region of interest" description="Disordered" evidence="1">
    <location>
        <begin position="48"/>
        <end position="67"/>
    </location>
</feature>
<dbReference type="KEGG" id="trg:TRUGW13939_05211"/>
<dbReference type="Proteomes" id="UP000509510">
    <property type="component" value="Chromosome III"/>
</dbReference>
<name>A0A7H8QVN4_TALRU</name>
<reference evidence="3" key="1">
    <citation type="submission" date="2020-06" db="EMBL/GenBank/DDBJ databases">
        <title>A chromosome-scale genome assembly of Talaromyces rugulosus W13939.</title>
        <authorList>
            <person name="Wang B."/>
            <person name="Guo L."/>
            <person name="Ye K."/>
            <person name="Wang L."/>
        </authorList>
    </citation>
    <scope>NUCLEOTIDE SEQUENCE [LARGE SCALE GENOMIC DNA]</scope>
    <source>
        <strain evidence="3">W13939</strain>
    </source>
</reference>
<dbReference type="OrthoDB" id="4227515at2759"/>
<dbReference type="GeneID" id="55992709"/>
<feature type="compositionally biased region" description="Basic and acidic residues" evidence="1">
    <location>
        <begin position="54"/>
        <end position="67"/>
    </location>
</feature>